<keyword evidence="3 5" id="KW-1133">Transmembrane helix</keyword>
<comment type="caution">
    <text evidence="6">The sequence shown here is derived from an EMBL/GenBank/DDBJ whole genome shotgun (WGS) entry which is preliminary data.</text>
</comment>
<feature type="transmembrane region" description="Helical" evidence="5">
    <location>
        <begin position="35"/>
        <end position="53"/>
    </location>
</feature>
<evidence type="ECO:0000256" key="2">
    <source>
        <dbReference type="ARBA" id="ARBA00022692"/>
    </source>
</evidence>
<dbReference type="EMBL" id="VDUY01000003">
    <property type="protein sequence ID" value="TXL66290.1"/>
    <property type="molecule type" value="Genomic_DNA"/>
</dbReference>
<protein>
    <recommendedName>
        <fullName evidence="5">UPF0391 membrane protein FHP08_09485</fullName>
    </recommendedName>
</protein>
<evidence type="ECO:0000256" key="4">
    <source>
        <dbReference type="ARBA" id="ARBA00023136"/>
    </source>
</evidence>
<evidence type="ECO:0000256" key="5">
    <source>
        <dbReference type="HAMAP-Rule" id="MF_01361"/>
    </source>
</evidence>
<dbReference type="InterPro" id="IPR009760">
    <property type="entry name" value="DUF1328"/>
</dbReference>
<dbReference type="RefSeq" id="WP_147704201.1">
    <property type="nucleotide sequence ID" value="NZ_VDUY01000003.1"/>
</dbReference>
<dbReference type="HAMAP" id="MF_01361">
    <property type="entry name" value="UPF0391"/>
    <property type="match status" value="1"/>
</dbReference>
<keyword evidence="4 5" id="KW-0472">Membrane</keyword>
<evidence type="ECO:0000256" key="3">
    <source>
        <dbReference type="ARBA" id="ARBA00022989"/>
    </source>
</evidence>
<evidence type="ECO:0000313" key="7">
    <source>
        <dbReference type="Proteomes" id="UP000321548"/>
    </source>
</evidence>
<proteinExistence type="inferred from homology"/>
<comment type="subcellular location">
    <subcellularLocation>
        <location evidence="5">Cell membrane</location>
        <topology evidence="5">Single-pass membrane protein</topology>
    </subcellularLocation>
</comment>
<dbReference type="AlphaFoldDB" id="A0A5C8NYU2"/>
<keyword evidence="2 5" id="KW-0812">Transmembrane</keyword>
<organism evidence="6 7">
    <name type="scientific">Zeimonas arvi</name>
    <dbReference type="NCBI Taxonomy" id="2498847"/>
    <lineage>
        <taxon>Bacteria</taxon>
        <taxon>Pseudomonadati</taxon>
        <taxon>Pseudomonadota</taxon>
        <taxon>Betaproteobacteria</taxon>
        <taxon>Burkholderiales</taxon>
        <taxon>Burkholderiaceae</taxon>
        <taxon>Zeimonas</taxon>
    </lineage>
</organism>
<dbReference type="GO" id="GO:0005886">
    <property type="term" value="C:plasma membrane"/>
    <property type="evidence" value="ECO:0007669"/>
    <property type="project" value="UniProtKB-SubCell"/>
</dbReference>
<reference evidence="6 7" key="1">
    <citation type="submission" date="2019-06" db="EMBL/GenBank/DDBJ databases">
        <title>Quisquiliibacterium sp. nov., isolated from a maize field.</title>
        <authorList>
            <person name="Lin S.-Y."/>
            <person name="Tsai C.-F."/>
            <person name="Young C.-C."/>
        </authorList>
    </citation>
    <scope>NUCLEOTIDE SEQUENCE [LARGE SCALE GENOMIC DNA]</scope>
    <source>
        <strain evidence="6 7">CC-CFT501</strain>
    </source>
</reference>
<gene>
    <name evidence="6" type="ORF">FHP08_09485</name>
</gene>
<keyword evidence="1 5" id="KW-1003">Cell membrane</keyword>
<evidence type="ECO:0000313" key="6">
    <source>
        <dbReference type="EMBL" id="TXL66290.1"/>
    </source>
</evidence>
<sequence length="67" mass="7138">MPRCSVVFFVLAIVALTAGFGGILAGAASVARPMFFLFLFFAVVSLILARPVGRTTGVERYGKARND</sequence>
<evidence type="ECO:0000256" key="1">
    <source>
        <dbReference type="ARBA" id="ARBA00022475"/>
    </source>
</evidence>
<name>A0A5C8NYU2_9BURK</name>
<dbReference type="Proteomes" id="UP000321548">
    <property type="component" value="Unassembled WGS sequence"/>
</dbReference>
<dbReference type="Pfam" id="PF07043">
    <property type="entry name" value="DUF1328"/>
    <property type="match status" value="1"/>
</dbReference>
<accession>A0A5C8NYU2</accession>
<keyword evidence="7" id="KW-1185">Reference proteome</keyword>
<comment type="similarity">
    <text evidence="5">Belongs to the UPF0391 family.</text>
</comment>